<sequence length="165" mass="17138">MPSSLEDGKYTLQQDISQKLDSRLPVRDGDGGHDLHGSGGAYQSAAGGTDQLIVSGVYGTIDDPDTVRQHVMDGTRSDGIVTGVAVPPKVITPAGSTEPVSREVLTTHVGVRDLPTPVCAWADSGTVAVVMRMAAANLTVSPGSIDLNAFAGEVSTVRDEVRVKL</sequence>
<evidence type="ECO:0000313" key="2">
    <source>
        <dbReference type="EMBL" id="MCQ4045401.1"/>
    </source>
</evidence>
<name>A0ABT1PJ51_9ACTN</name>
<evidence type="ECO:0000313" key="3">
    <source>
        <dbReference type="Proteomes" id="UP001206206"/>
    </source>
</evidence>
<accession>A0ABT1PJ51</accession>
<dbReference type="RefSeq" id="WP_255931529.1">
    <property type="nucleotide sequence ID" value="NZ_JANFNH010000041.1"/>
</dbReference>
<evidence type="ECO:0000256" key="1">
    <source>
        <dbReference type="SAM" id="MobiDB-lite"/>
    </source>
</evidence>
<dbReference type="EMBL" id="JANFNH010000041">
    <property type="protein sequence ID" value="MCQ4045401.1"/>
    <property type="molecule type" value="Genomic_DNA"/>
</dbReference>
<proteinExistence type="predicted"/>
<feature type="region of interest" description="Disordered" evidence="1">
    <location>
        <begin position="23"/>
        <end position="46"/>
    </location>
</feature>
<feature type="compositionally biased region" description="Basic and acidic residues" evidence="1">
    <location>
        <begin position="23"/>
        <end position="36"/>
    </location>
</feature>
<protein>
    <submittedName>
        <fullName evidence="2">Uncharacterized protein</fullName>
    </submittedName>
</protein>
<gene>
    <name evidence="2" type="ORF">NON19_26060</name>
</gene>
<comment type="caution">
    <text evidence="2">The sequence shown here is derived from an EMBL/GenBank/DDBJ whole genome shotgun (WGS) entry which is preliminary data.</text>
</comment>
<keyword evidence="3" id="KW-1185">Reference proteome</keyword>
<reference evidence="2 3" key="1">
    <citation type="submission" date="2022-06" db="EMBL/GenBank/DDBJ databases">
        <title>Draft genome sequence of type strain Streptomyces rubrisoli DSM 42083.</title>
        <authorList>
            <person name="Duangmal K."/>
            <person name="Klaysubun C."/>
        </authorList>
    </citation>
    <scope>NUCLEOTIDE SEQUENCE [LARGE SCALE GENOMIC DNA]</scope>
    <source>
        <strain evidence="2 3">DSM 42083</strain>
    </source>
</reference>
<dbReference type="Proteomes" id="UP001206206">
    <property type="component" value="Unassembled WGS sequence"/>
</dbReference>
<organism evidence="2 3">
    <name type="scientific">Streptantibioticus rubrisoli</name>
    <dbReference type="NCBI Taxonomy" id="1387313"/>
    <lineage>
        <taxon>Bacteria</taxon>
        <taxon>Bacillati</taxon>
        <taxon>Actinomycetota</taxon>
        <taxon>Actinomycetes</taxon>
        <taxon>Kitasatosporales</taxon>
        <taxon>Streptomycetaceae</taxon>
        <taxon>Streptantibioticus</taxon>
    </lineage>
</organism>